<dbReference type="GO" id="GO:0016020">
    <property type="term" value="C:membrane"/>
    <property type="evidence" value="ECO:0007669"/>
    <property type="project" value="UniProtKB-SubCell"/>
</dbReference>
<evidence type="ECO:0000256" key="6">
    <source>
        <dbReference type="ARBA" id="ARBA00022840"/>
    </source>
</evidence>
<evidence type="ECO:0000259" key="11">
    <source>
        <dbReference type="PROSITE" id="PS50893"/>
    </source>
</evidence>
<comment type="caution">
    <text evidence="12">The sequence shown here is derived from an EMBL/GenBank/DDBJ whole genome shotgun (WGS) entry which is preliminary data.</text>
</comment>
<feature type="region of interest" description="Disordered" evidence="9">
    <location>
        <begin position="730"/>
        <end position="752"/>
    </location>
</feature>
<evidence type="ECO:0000256" key="8">
    <source>
        <dbReference type="ARBA" id="ARBA00023136"/>
    </source>
</evidence>
<keyword evidence="13" id="KW-1185">Reference proteome</keyword>
<evidence type="ECO:0000256" key="4">
    <source>
        <dbReference type="ARBA" id="ARBA00022692"/>
    </source>
</evidence>
<evidence type="ECO:0000313" key="12">
    <source>
        <dbReference type="EMBL" id="KAL2644835.1"/>
    </source>
</evidence>
<keyword evidence="5" id="KW-0547">Nucleotide-binding</keyword>
<feature type="transmembrane region" description="Helical" evidence="10">
    <location>
        <begin position="688"/>
        <end position="709"/>
    </location>
</feature>
<dbReference type="PANTHER" id="PTHR48042">
    <property type="entry name" value="ABC TRANSPORTER G FAMILY MEMBER 11"/>
    <property type="match status" value="1"/>
</dbReference>
<keyword evidence="8 10" id="KW-0472">Membrane</keyword>
<gene>
    <name evidence="12" type="ORF">R1flu_012422</name>
</gene>
<dbReference type="Gene3D" id="3.40.50.300">
    <property type="entry name" value="P-loop containing nucleotide triphosphate hydrolases"/>
    <property type="match status" value="1"/>
</dbReference>
<keyword evidence="7 10" id="KW-1133">Transmembrane helix</keyword>
<accession>A0ABD1ZAJ6</accession>
<keyword evidence="3" id="KW-0813">Transport</keyword>
<evidence type="ECO:0000256" key="9">
    <source>
        <dbReference type="SAM" id="MobiDB-lite"/>
    </source>
</evidence>
<feature type="transmembrane region" description="Helical" evidence="10">
    <location>
        <begin position="463"/>
        <end position="484"/>
    </location>
</feature>
<name>A0ABD1ZAJ6_9MARC</name>
<feature type="region of interest" description="Disordered" evidence="9">
    <location>
        <begin position="1"/>
        <end position="49"/>
    </location>
</feature>
<organism evidence="12 13">
    <name type="scientific">Riccia fluitans</name>
    <dbReference type="NCBI Taxonomy" id="41844"/>
    <lineage>
        <taxon>Eukaryota</taxon>
        <taxon>Viridiplantae</taxon>
        <taxon>Streptophyta</taxon>
        <taxon>Embryophyta</taxon>
        <taxon>Marchantiophyta</taxon>
        <taxon>Marchantiopsida</taxon>
        <taxon>Marchantiidae</taxon>
        <taxon>Marchantiales</taxon>
        <taxon>Ricciaceae</taxon>
        <taxon>Riccia</taxon>
    </lineage>
</organism>
<dbReference type="GO" id="GO:0005524">
    <property type="term" value="F:ATP binding"/>
    <property type="evidence" value="ECO:0007669"/>
    <property type="project" value="UniProtKB-KW"/>
</dbReference>
<dbReference type="InterPro" id="IPR052215">
    <property type="entry name" value="Plant_ABCG"/>
</dbReference>
<evidence type="ECO:0000256" key="2">
    <source>
        <dbReference type="ARBA" id="ARBA00005814"/>
    </source>
</evidence>
<evidence type="ECO:0000256" key="10">
    <source>
        <dbReference type="SAM" id="Phobius"/>
    </source>
</evidence>
<dbReference type="PANTHER" id="PTHR48042:SF11">
    <property type="entry name" value="ABC TRANSPORTER G FAMILY MEMBER 11"/>
    <property type="match status" value="1"/>
</dbReference>
<dbReference type="EMBL" id="JBHFFA010000002">
    <property type="protein sequence ID" value="KAL2644835.1"/>
    <property type="molecule type" value="Genomic_DNA"/>
</dbReference>
<feature type="transmembrane region" description="Helical" evidence="10">
    <location>
        <begin position="538"/>
        <end position="563"/>
    </location>
</feature>
<sequence>MAEQPEHSSSSSESPGEMRPLRNFQYQTSSFQLPSKTCQKKVDGTSSKDLKRSVSVEQELSASSNSISNINITISTAPAATLWNSNGGRGNINSLIGPRTATLTFKDLKVTVKVGGVRGASRTVISNIAGYAEPSKILGIMGPRESGKSTLLDTLAGRLTKDAVYEGEILLNGRRQQLTYGTAAYVSNDDQLVSTLTVRESVYLSALLRLPDAIPRREKMAFAECTIEDMGLTECADMRVGGSFHRSGLNAGEKRRLSIALELLMRPPIIYLDDPISGLDSASALCLMARLKWLARDGRTIIVTLRQPSSDSFELIDDLILLGRGKMVYFGEASFALEQFARTGYPCPRGHNAPEHILRTLDPAYDEVKASLSIILEPDRKEVVWVKEKTPQVVRALASSYAQSPICKRATQRRCELAKKVQIVCVQKGAVLVSNGRSANFWHQLLILSYRSILNCTRDLCYYWSRLGVSILMMIIIGSMFSGLGDSNSNVRARVACLFVVLETLMLVAVLGGSPFFYKNLKLLLRERLNPHYGAATFVVGSTVASLPFLMVMATVSGCVVYFMPGFKTSFEPFIFFVLCIFASLLAVESVMMIVSVLASSAYMVLTLGLCVQGINILVAGFFMLLDDLPKVVWRYPVSYLSFHSYALRGLIVNEFQNSTFANIETPNGEALISRVYDTTDPSKWRDFSIVLSLAFFYRFLLFCLILLYEHLEPFILAVKSRHRQKRVSSRRSLSQESLRQGDSCIPPPVASSTSCHHHVHVADSSEQRLVSGSDEAV</sequence>
<dbReference type="Proteomes" id="UP001605036">
    <property type="component" value="Unassembled WGS sequence"/>
</dbReference>
<evidence type="ECO:0000313" key="13">
    <source>
        <dbReference type="Proteomes" id="UP001605036"/>
    </source>
</evidence>
<dbReference type="PROSITE" id="PS50893">
    <property type="entry name" value="ABC_TRANSPORTER_2"/>
    <property type="match status" value="1"/>
</dbReference>
<feature type="transmembrane region" description="Helical" evidence="10">
    <location>
        <begin position="605"/>
        <end position="626"/>
    </location>
</feature>
<feature type="transmembrane region" description="Helical" evidence="10">
    <location>
        <begin position="496"/>
        <end position="518"/>
    </location>
</feature>
<feature type="compositionally biased region" description="Basic and acidic residues" evidence="9">
    <location>
        <begin position="40"/>
        <end position="49"/>
    </location>
</feature>
<feature type="domain" description="ABC transporter" evidence="11">
    <location>
        <begin position="103"/>
        <end position="349"/>
    </location>
</feature>
<evidence type="ECO:0000256" key="7">
    <source>
        <dbReference type="ARBA" id="ARBA00022989"/>
    </source>
</evidence>
<comment type="similarity">
    <text evidence="2">Belongs to the ABC transporter superfamily. ABCG family. Eye pigment precursor importer (TC 3.A.1.204) subfamily.</text>
</comment>
<dbReference type="InterPro" id="IPR003439">
    <property type="entry name" value="ABC_transporter-like_ATP-bd"/>
</dbReference>
<dbReference type="InterPro" id="IPR027417">
    <property type="entry name" value="P-loop_NTPase"/>
</dbReference>
<dbReference type="Pfam" id="PF01061">
    <property type="entry name" value="ABC2_membrane"/>
    <property type="match status" value="1"/>
</dbReference>
<proteinExistence type="inferred from homology"/>
<keyword evidence="6" id="KW-0067">ATP-binding</keyword>
<evidence type="ECO:0000256" key="5">
    <source>
        <dbReference type="ARBA" id="ARBA00022741"/>
    </source>
</evidence>
<dbReference type="SUPFAM" id="SSF52540">
    <property type="entry name" value="P-loop containing nucleoside triphosphate hydrolases"/>
    <property type="match status" value="1"/>
</dbReference>
<dbReference type="Pfam" id="PF00005">
    <property type="entry name" value="ABC_tran"/>
    <property type="match status" value="1"/>
</dbReference>
<dbReference type="InterPro" id="IPR003593">
    <property type="entry name" value="AAA+_ATPase"/>
</dbReference>
<feature type="transmembrane region" description="Helical" evidence="10">
    <location>
        <begin position="575"/>
        <end position="599"/>
    </location>
</feature>
<reference evidence="12 13" key="1">
    <citation type="submission" date="2024-09" db="EMBL/GenBank/DDBJ databases">
        <title>Chromosome-scale assembly of Riccia fluitans.</title>
        <authorList>
            <person name="Paukszto L."/>
            <person name="Sawicki J."/>
            <person name="Karawczyk K."/>
            <person name="Piernik-Szablinska J."/>
            <person name="Szczecinska M."/>
            <person name="Mazdziarz M."/>
        </authorList>
    </citation>
    <scope>NUCLEOTIDE SEQUENCE [LARGE SCALE GENOMIC DNA]</scope>
    <source>
        <strain evidence="12">Rf_01</strain>
        <tissue evidence="12">Aerial parts of the thallus</tissue>
    </source>
</reference>
<dbReference type="SMART" id="SM00382">
    <property type="entry name" value="AAA"/>
    <property type="match status" value="1"/>
</dbReference>
<protein>
    <recommendedName>
        <fullName evidence="11">ABC transporter domain-containing protein</fullName>
    </recommendedName>
</protein>
<dbReference type="AlphaFoldDB" id="A0ABD1ZAJ6"/>
<feature type="compositionally biased region" description="Low complexity" evidence="9">
    <location>
        <begin position="731"/>
        <end position="741"/>
    </location>
</feature>
<evidence type="ECO:0000256" key="3">
    <source>
        <dbReference type="ARBA" id="ARBA00022448"/>
    </source>
</evidence>
<keyword evidence="4 10" id="KW-0812">Transmembrane</keyword>
<feature type="compositionally biased region" description="Polar residues" evidence="9">
    <location>
        <begin position="24"/>
        <end position="37"/>
    </location>
</feature>
<comment type="subcellular location">
    <subcellularLocation>
        <location evidence="1">Membrane</location>
        <topology evidence="1">Multi-pass membrane protein</topology>
    </subcellularLocation>
</comment>
<evidence type="ECO:0000256" key="1">
    <source>
        <dbReference type="ARBA" id="ARBA00004141"/>
    </source>
</evidence>
<dbReference type="InterPro" id="IPR013525">
    <property type="entry name" value="ABC2_TM"/>
</dbReference>